<dbReference type="InterPro" id="IPR001870">
    <property type="entry name" value="B30.2/SPRY"/>
</dbReference>
<dbReference type="SUPFAM" id="SSF49899">
    <property type="entry name" value="Concanavalin A-like lectins/glucanases"/>
    <property type="match status" value="1"/>
</dbReference>
<evidence type="ECO:0000313" key="4">
    <source>
        <dbReference type="RefSeq" id="XP_014011815.1"/>
    </source>
</evidence>
<dbReference type="KEGG" id="sasa:106577902"/>
<dbReference type="PANTHER" id="PTHR24103">
    <property type="entry name" value="E3 UBIQUITIN-PROTEIN LIGASE TRIM"/>
    <property type="match status" value="1"/>
</dbReference>
<dbReference type="FunFam" id="2.60.120.920:FF:000004">
    <property type="entry name" value="Butyrophilin subfamily 1 member A1"/>
    <property type="match status" value="1"/>
</dbReference>
<evidence type="ECO:0000313" key="3">
    <source>
        <dbReference type="Proteomes" id="UP001652741"/>
    </source>
</evidence>
<feature type="compositionally biased region" description="Basic and acidic residues" evidence="1">
    <location>
        <begin position="37"/>
        <end position="53"/>
    </location>
</feature>
<feature type="compositionally biased region" description="Basic and acidic residues" evidence="1">
    <location>
        <begin position="140"/>
        <end position="159"/>
    </location>
</feature>
<feature type="region of interest" description="Disordered" evidence="1">
    <location>
        <begin position="1"/>
        <end position="60"/>
    </location>
</feature>
<dbReference type="InterPro" id="IPR006574">
    <property type="entry name" value="PRY"/>
</dbReference>
<dbReference type="GeneID" id="106577902"/>
<dbReference type="InterPro" id="IPR013320">
    <property type="entry name" value="ConA-like_dom_sf"/>
</dbReference>
<dbReference type="RefSeq" id="XP_014011815.1">
    <property type="nucleotide sequence ID" value="XM_014156340.2"/>
</dbReference>
<protein>
    <submittedName>
        <fullName evidence="4">E3 ubiquitin-protein ligase TRIM7</fullName>
    </submittedName>
</protein>
<dbReference type="AlphaFoldDB" id="A0A1S3N957"/>
<dbReference type="OMA" id="WEVEVSP"/>
<dbReference type="InterPro" id="IPR043136">
    <property type="entry name" value="B30.2/SPRY_sf"/>
</dbReference>
<evidence type="ECO:0000256" key="1">
    <source>
        <dbReference type="SAM" id="MobiDB-lite"/>
    </source>
</evidence>
<gene>
    <name evidence="4" type="primary">LOC106577902</name>
</gene>
<reference evidence="4" key="1">
    <citation type="submission" date="2025-08" db="UniProtKB">
        <authorList>
            <consortium name="RefSeq"/>
        </authorList>
    </citation>
    <scope>IDENTIFICATION</scope>
</reference>
<dbReference type="Pfam" id="PF00622">
    <property type="entry name" value="SPRY"/>
    <property type="match status" value="1"/>
</dbReference>
<proteinExistence type="predicted"/>
<name>A0A1S3N957_SALSA</name>
<feature type="compositionally biased region" description="Polar residues" evidence="1">
    <location>
        <begin position="127"/>
        <end position="136"/>
    </location>
</feature>
<keyword evidence="3" id="KW-1185">Reference proteome</keyword>
<dbReference type="SMART" id="SM00589">
    <property type="entry name" value="PRY"/>
    <property type="match status" value="1"/>
</dbReference>
<feature type="region of interest" description="Disordered" evidence="1">
    <location>
        <begin position="127"/>
        <end position="159"/>
    </location>
</feature>
<dbReference type="SMART" id="SM00449">
    <property type="entry name" value="SPRY"/>
    <property type="match status" value="1"/>
</dbReference>
<dbReference type="Gene3D" id="2.60.120.920">
    <property type="match status" value="1"/>
</dbReference>
<dbReference type="PROSITE" id="PS50188">
    <property type="entry name" value="B302_SPRY"/>
    <property type="match status" value="1"/>
</dbReference>
<dbReference type="Pfam" id="PF13765">
    <property type="entry name" value="PRY"/>
    <property type="match status" value="1"/>
</dbReference>
<dbReference type="InterPro" id="IPR003879">
    <property type="entry name" value="Butyrophylin_SPRY"/>
</dbReference>
<dbReference type="Proteomes" id="UP001652741">
    <property type="component" value="Chromosome ssa18"/>
</dbReference>
<dbReference type="InterPro" id="IPR050143">
    <property type="entry name" value="TRIM/RBCC"/>
</dbReference>
<accession>A0A1S3N957</accession>
<dbReference type="PaxDb" id="8030-ENSSSAP00000039884"/>
<dbReference type="OrthoDB" id="128536at2759"/>
<feature type="domain" description="B30.2/SPRY" evidence="2">
    <location>
        <begin position="237"/>
        <end position="431"/>
    </location>
</feature>
<evidence type="ECO:0000259" key="2">
    <source>
        <dbReference type="PROSITE" id="PS50188"/>
    </source>
</evidence>
<organism evidence="3 4">
    <name type="scientific">Salmo salar</name>
    <name type="common">Atlantic salmon</name>
    <dbReference type="NCBI Taxonomy" id="8030"/>
    <lineage>
        <taxon>Eukaryota</taxon>
        <taxon>Metazoa</taxon>
        <taxon>Chordata</taxon>
        <taxon>Craniata</taxon>
        <taxon>Vertebrata</taxon>
        <taxon>Euteleostomi</taxon>
        <taxon>Actinopterygii</taxon>
        <taxon>Neopterygii</taxon>
        <taxon>Teleostei</taxon>
        <taxon>Protacanthopterygii</taxon>
        <taxon>Salmoniformes</taxon>
        <taxon>Salmonidae</taxon>
        <taxon>Salmoninae</taxon>
        <taxon>Salmo</taxon>
    </lineage>
</organism>
<sequence length="439" mass="49554">MQQPNNHSSRSPKDKSLETVEATHSAPWNKPQLSNSKGRDFEKRDAHHSEPWTKPHLNNTKPGLEHIHTFQECLQLIEELAKEVKDISKLARRRGVTGGEGSTASPSLESSRSLILLWAKELDQLQKTSTPTTEVQMTRGKRDPGGGGKDGGKDRSLEKENQRILEWATELKNVSEVCGLSDEDLKRLLDPRGVKESRLAGVLPLLEFIAWSLLSNDTEEDVSKLWLSTKQRAWRTGIEKYIPNSVWQWIHSASTQVRLEPLSSHPWLAFSDDNLEVWEAPQRGDTINYPLRFDMWSCVLGCQAINTGKHYWGVEVSPTGSWRLGVTSVTAPRKGRFPMTPVKGYWTLWRSAQNTLWACCDDPPTKLPVSAMPHLVGVYLDFEEGQVSFYDAENRSHIYTFTDTFKERVVPVFGCLDGDTKIRIVPRPKMPSASASGVR</sequence>
<dbReference type="CDD" id="cd13733">
    <property type="entry name" value="SPRY_PRY_C-I_1"/>
    <property type="match status" value="1"/>
</dbReference>
<dbReference type="InterPro" id="IPR003877">
    <property type="entry name" value="SPRY_dom"/>
</dbReference>
<dbReference type="PRINTS" id="PR01407">
    <property type="entry name" value="BUTYPHLNCDUF"/>
</dbReference>